<evidence type="ECO:0000256" key="1">
    <source>
        <dbReference type="SAM" id="Phobius"/>
    </source>
</evidence>
<organism evidence="2 3">
    <name type="scientific">Guptibacillus hwajinpoensis</name>
    <dbReference type="NCBI Taxonomy" id="208199"/>
    <lineage>
        <taxon>Bacteria</taxon>
        <taxon>Bacillati</taxon>
        <taxon>Bacillota</taxon>
        <taxon>Bacilli</taxon>
        <taxon>Bacillales</taxon>
        <taxon>Guptibacillaceae</taxon>
        <taxon>Guptibacillus</taxon>
    </lineage>
</organism>
<proteinExistence type="predicted"/>
<dbReference type="Proteomes" id="UP000310541">
    <property type="component" value="Unassembled WGS sequence"/>
</dbReference>
<feature type="transmembrane region" description="Helical" evidence="1">
    <location>
        <begin position="74"/>
        <end position="93"/>
    </location>
</feature>
<keyword evidence="1" id="KW-1133">Transmembrane helix</keyword>
<name>A0A4U1MJC9_9BACL</name>
<keyword evidence="1" id="KW-0812">Transmembrane</keyword>
<comment type="caution">
    <text evidence="2">The sequence shown here is derived from an EMBL/GenBank/DDBJ whole genome shotgun (WGS) entry which is preliminary data.</text>
</comment>
<dbReference type="RefSeq" id="WP_136946662.1">
    <property type="nucleotide sequence ID" value="NZ_SWFM01000002.1"/>
</dbReference>
<protein>
    <submittedName>
        <fullName evidence="2">Uncharacterized protein</fullName>
    </submittedName>
</protein>
<reference evidence="2 3" key="1">
    <citation type="submission" date="2019-04" db="EMBL/GenBank/DDBJ databases">
        <title>Genome sequence of Bacillus hwajinpoensis strain Y2.</title>
        <authorList>
            <person name="Fair J.L."/>
            <person name="Maclea K.S."/>
        </authorList>
    </citation>
    <scope>NUCLEOTIDE SEQUENCE [LARGE SCALE GENOMIC DNA]</scope>
    <source>
        <strain evidence="2 3">Y2</strain>
    </source>
</reference>
<accession>A0A4U1MJC9</accession>
<feature type="transmembrane region" description="Helical" evidence="1">
    <location>
        <begin position="12"/>
        <end position="32"/>
    </location>
</feature>
<evidence type="ECO:0000313" key="2">
    <source>
        <dbReference type="EMBL" id="TKD70582.1"/>
    </source>
</evidence>
<gene>
    <name evidence="2" type="ORF">FBF83_08085</name>
</gene>
<sequence>MKKLLYEPGMIGSVLGIIGSLIYILILTAGGYSHTSLAGFISLLSVIIGYYLLSTFWLPALLESKETVALSTGIAFHTTASFSLVFMMAGSLPEVRELIIPYISTLLFSLLMISLLTISGLVLSKLEFNRTNSQSETKVSI</sequence>
<dbReference type="EMBL" id="SWFM01000002">
    <property type="protein sequence ID" value="TKD70582.1"/>
    <property type="molecule type" value="Genomic_DNA"/>
</dbReference>
<feature type="transmembrane region" description="Helical" evidence="1">
    <location>
        <begin position="38"/>
        <end position="62"/>
    </location>
</feature>
<dbReference type="AlphaFoldDB" id="A0A4U1MJC9"/>
<feature type="transmembrane region" description="Helical" evidence="1">
    <location>
        <begin position="99"/>
        <end position="123"/>
    </location>
</feature>
<evidence type="ECO:0000313" key="3">
    <source>
        <dbReference type="Proteomes" id="UP000310541"/>
    </source>
</evidence>
<keyword evidence="1" id="KW-0472">Membrane</keyword>
<dbReference type="OrthoDB" id="9849964at2"/>